<evidence type="ECO:0000256" key="1">
    <source>
        <dbReference type="ARBA" id="ARBA00004141"/>
    </source>
</evidence>
<feature type="transmembrane region" description="Helical" evidence="8">
    <location>
        <begin position="94"/>
        <end position="113"/>
    </location>
</feature>
<comment type="pathway">
    <text evidence="8">Quinol/quinone metabolism; menaquinone biosynthesis; menaquinol from 1,4-dihydroxy-2-naphthoate: step 1/2.</text>
</comment>
<keyword evidence="2 8" id="KW-0474">Menaquinone biosynthesis</keyword>
<dbReference type="PIRSF" id="PIRSF005355">
    <property type="entry name" value="UBIAD1"/>
    <property type="match status" value="1"/>
</dbReference>
<dbReference type="KEGG" id="ptq:P700755_003453"/>
<evidence type="ECO:0000256" key="3">
    <source>
        <dbReference type="ARBA" id="ARBA00022475"/>
    </source>
</evidence>
<comment type="similarity">
    <text evidence="8">Belongs to the MenA family. Type 1 subfamily.</text>
</comment>
<dbReference type="Pfam" id="PF01040">
    <property type="entry name" value="UbiA"/>
    <property type="match status" value="1"/>
</dbReference>
<dbReference type="NCBIfam" id="TIGR00751">
    <property type="entry name" value="menA"/>
    <property type="match status" value="1"/>
</dbReference>
<dbReference type="RefSeq" id="WP_015025627.1">
    <property type="nucleotide sequence ID" value="NC_018721.1"/>
</dbReference>
<sequence length="304" mass="33441">MSKTAAWISAARLRTLPLSISGILVGTSLALPSNQFDTYIFWLAIATTLGLQILSNFANDYGDGIKGTDNDERIGPVRALQSGAISAKEMKKGIILTAIITAILALSLIYTSFGKENFLLSLLFVGLGVSAIIAAIKYTVGDSAYGYKGLGDIFVFLFFGIVSVLGSNFLMTKQLDVWLFLPAISIGLLSSAVLNLNNMRDELSDRNSKKMTLVVKGGKKFAKIYHFSLILVAFICMVIFLNLDSYSSYYLILLPLLAFVPLAIHLRKIYHYTDPKTLDPELKKVALSTFALGFILFWIVFLEF</sequence>
<dbReference type="GO" id="GO:0005886">
    <property type="term" value="C:plasma membrane"/>
    <property type="evidence" value="ECO:0007669"/>
    <property type="project" value="UniProtKB-SubCell"/>
</dbReference>
<feature type="transmembrane region" description="Helical" evidence="8">
    <location>
        <begin position="119"/>
        <end position="138"/>
    </location>
</feature>
<feature type="transmembrane region" description="Helical" evidence="8">
    <location>
        <begin position="40"/>
        <end position="58"/>
    </location>
</feature>
<feature type="transmembrane region" description="Helical" evidence="8">
    <location>
        <begin position="150"/>
        <end position="171"/>
    </location>
</feature>
<reference evidence="10" key="1">
    <citation type="submission" date="2006-03" db="EMBL/GenBank/DDBJ databases">
        <authorList>
            <person name="Bowman J."/>
            <person name="Ferriera S."/>
            <person name="Johnson J."/>
            <person name="Kravitz S."/>
            <person name="Halpern A."/>
            <person name="Remington K."/>
            <person name="Beeson K."/>
            <person name="Tran B."/>
            <person name="Rogers Y.-H."/>
            <person name="Friedman R."/>
            <person name="Venter J.C."/>
        </authorList>
    </citation>
    <scope>NUCLEOTIDE SEQUENCE [LARGE SCALE GENOMIC DNA]</scope>
    <source>
        <strain evidence="10">ATCC 700755</strain>
    </source>
</reference>
<protein>
    <recommendedName>
        <fullName evidence="8 9">1,4-dihydroxy-2-naphthoate octaprenyltransferase</fullName>
        <shortName evidence="8">DHNA-octaprenyltransferase</shortName>
        <ecNumber evidence="8 9">2.5.1.74</ecNumber>
    </recommendedName>
</protein>
<dbReference type="HAMAP" id="MF_01937">
    <property type="entry name" value="MenA_1"/>
    <property type="match status" value="1"/>
</dbReference>
<dbReference type="InterPro" id="IPR000537">
    <property type="entry name" value="UbiA_prenyltransferase"/>
</dbReference>
<feature type="transmembrane region" description="Helical" evidence="8">
    <location>
        <begin position="285"/>
        <end position="302"/>
    </location>
</feature>
<dbReference type="Proteomes" id="UP000008514">
    <property type="component" value="Chromosome"/>
</dbReference>
<feature type="transmembrane region" description="Helical" evidence="8">
    <location>
        <begin position="177"/>
        <end position="196"/>
    </location>
</feature>
<keyword evidence="6 8" id="KW-1133">Transmembrane helix</keyword>
<evidence type="ECO:0000256" key="8">
    <source>
        <dbReference type="HAMAP-Rule" id="MF_01937"/>
    </source>
</evidence>
<dbReference type="Gene3D" id="1.10.357.140">
    <property type="entry name" value="UbiA prenyltransferase"/>
    <property type="match status" value="1"/>
</dbReference>
<dbReference type="AlphaFoldDB" id="K4IXA1"/>
<gene>
    <name evidence="8" type="primary">menA</name>
    <name evidence="10" type="ordered locus">P700755_003453</name>
</gene>
<keyword evidence="11" id="KW-1185">Reference proteome</keyword>
<dbReference type="CDD" id="cd13962">
    <property type="entry name" value="PT_UbiA_UBIAD1"/>
    <property type="match status" value="1"/>
</dbReference>
<evidence type="ECO:0000256" key="6">
    <source>
        <dbReference type="ARBA" id="ARBA00022989"/>
    </source>
</evidence>
<organism evidence="10 11">
    <name type="scientific">Psychroflexus torquis (strain ATCC 700755 / CIP 106069 / ACAM 623)</name>
    <dbReference type="NCBI Taxonomy" id="313595"/>
    <lineage>
        <taxon>Bacteria</taxon>
        <taxon>Pseudomonadati</taxon>
        <taxon>Bacteroidota</taxon>
        <taxon>Flavobacteriia</taxon>
        <taxon>Flavobacteriales</taxon>
        <taxon>Flavobacteriaceae</taxon>
        <taxon>Psychroflexus</taxon>
    </lineage>
</organism>
<evidence type="ECO:0000313" key="11">
    <source>
        <dbReference type="Proteomes" id="UP000008514"/>
    </source>
</evidence>
<dbReference type="GO" id="GO:0009234">
    <property type="term" value="P:menaquinone biosynthetic process"/>
    <property type="evidence" value="ECO:0007669"/>
    <property type="project" value="UniProtKB-UniRule"/>
</dbReference>
<accession>K4IXA1</accession>
<dbReference type="EMBL" id="CP003879">
    <property type="protein sequence ID" value="AFU70080.1"/>
    <property type="molecule type" value="Genomic_DNA"/>
</dbReference>
<dbReference type="GO" id="GO:0046428">
    <property type="term" value="F:1,4-dihydroxy-2-naphthoate polyprenyltransferase activity"/>
    <property type="evidence" value="ECO:0007669"/>
    <property type="project" value="UniProtKB-UniRule"/>
</dbReference>
<evidence type="ECO:0000256" key="4">
    <source>
        <dbReference type="ARBA" id="ARBA00022679"/>
    </source>
</evidence>
<comment type="subcellular location">
    <subcellularLocation>
        <location evidence="8">Cell inner membrane</location>
        <topology evidence="8">Multi-pass membrane protein</topology>
    </subcellularLocation>
    <subcellularLocation>
        <location evidence="1">Membrane</location>
        <topology evidence="1">Multi-pass membrane protein</topology>
    </subcellularLocation>
</comment>
<dbReference type="InterPro" id="IPR004657">
    <property type="entry name" value="MenA"/>
</dbReference>
<keyword evidence="5 8" id="KW-0812">Transmembrane</keyword>
<evidence type="ECO:0000256" key="9">
    <source>
        <dbReference type="NCBIfam" id="TIGR00751"/>
    </source>
</evidence>
<proteinExistence type="inferred from homology"/>
<dbReference type="UniPathway" id="UPA00079">
    <property type="reaction ID" value="UER00168"/>
</dbReference>
<evidence type="ECO:0000256" key="7">
    <source>
        <dbReference type="ARBA" id="ARBA00023136"/>
    </source>
</evidence>
<comment type="catalytic activity">
    <reaction evidence="8">
        <text>an all-trans-polyprenyl diphosphate + 1,4-dihydroxy-2-naphthoate + H(+) = a 2-demethylmenaquinol + CO2 + diphosphate</text>
        <dbReference type="Rhea" id="RHEA:26478"/>
        <dbReference type="Rhea" id="RHEA-COMP:9563"/>
        <dbReference type="Rhea" id="RHEA-COMP:9564"/>
        <dbReference type="ChEBI" id="CHEBI:11173"/>
        <dbReference type="ChEBI" id="CHEBI:15378"/>
        <dbReference type="ChEBI" id="CHEBI:16526"/>
        <dbReference type="ChEBI" id="CHEBI:33019"/>
        <dbReference type="ChEBI" id="CHEBI:55437"/>
        <dbReference type="ChEBI" id="CHEBI:58914"/>
        <dbReference type="EC" id="2.5.1.74"/>
    </reaction>
</comment>
<dbReference type="eggNOG" id="COG1575">
    <property type="taxonomic scope" value="Bacteria"/>
</dbReference>
<reference evidence="10" key="2">
    <citation type="submission" date="2012-09" db="EMBL/GenBank/DDBJ databases">
        <title>The complete sequence of Psychroflexus torquis an extreme psychrophile from sea-ice that is stimulated by light.</title>
        <authorList>
            <person name="Feng S."/>
            <person name="Powell S.M."/>
            <person name="Bowman J.P."/>
        </authorList>
    </citation>
    <scope>NUCLEOTIDE SEQUENCE [LARGE SCALE GENOMIC DNA]</scope>
    <source>
        <strain evidence="10">ATCC 700755</strain>
    </source>
</reference>
<comment type="function">
    <text evidence="8">Conversion of 1,4-dihydroxy-2-naphthoate (DHNA) to demethylmenaquinone (DMK).</text>
</comment>
<dbReference type="EC" id="2.5.1.74" evidence="8 9"/>
<dbReference type="PANTHER" id="PTHR13929">
    <property type="entry name" value="1,4-DIHYDROXY-2-NAPHTHOATE OCTAPRENYLTRANSFERASE"/>
    <property type="match status" value="1"/>
</dbReference>
<evidence type="ECO:0000313" key="10">
    <source>
        <dbReference type="EMBL" id="AFU70080.1"/>
    </source>
</evidence>
<keyword evidence="8" id="KW-0997">Cell inner membrane</keyword>
<dbReference type="InterPro" id="IPR044878">
    <property type="entry name" value="UbiA_sf"/>
</dbReference>
<dbReference type="GO" id="GO:0042371">
    <property type="term" value="P:vitamin K biosynthetic process"/>
    <property type="evidence" value="ECO:0007669"/>
    <property type="project" value="TreeGrafter"/>
</dbReference>
<dbReference type="PANTHER" id="PTHR13929:SF0">
    <property type="entry name" value="UBIA PRENYLTRANSFERASE DOMAIN-CONTAINING PROTEIN 1"/>
    <property type="match status" value="1"/>
</dbReference>
<evidence type="ECO:0000256" key="5">
    <source>
        <dbReference type="ARBA" id="ARBA00022692"/>
    </source>
</evidence>
<keyword evidence="4 8" id="KW-0808">Transferase</keyword>
<dbReference type="HOGENOM" id="CLU_043611_1_1_10"/>
<keyword evidence="3 8" id="KW-1003">Cell membrane</keyword>
<feature type="transmembrane region" description="Helical" evidence="8">
    <location>
        <begin position="224"/>
        <end position="241"/>
    </location>
</feature>
<dbReference type="InterPro" id="IPR026046">
    <property type="entry name" value="UBIAD1"/>
</dbReference>
<dbReference type="OrthoDB" id="9767568at2"/>
<evidence type="ECO:0000256" key="2">
    <source>
        <dbReference type="ARBA" id="ARBA00022428"/>
    </source>
</evidence>
<feature type="transmembrane region" description="Helical" evidence="8">
    <location>
        <begin position="247"/>
        <end position="264"/>
    </location>
</feature>
<keyword evidence="7 8" id="KW-0472">Membrane</keyword>
<name>K4IXA1_PSYTT</name>
<dbReference type="STRING" id="313595.P700755_003453"/>